<keyword evidence="3" id="KW-1185">Reference proteome</keyword>
<name>V4UKY0_CITCL</name>
<proteinExistence type="predicted"/>
<evidence type="ECO:0000313" key="3">
    <source>
        <dbReference type="Proteomes" id="UP000030687"/>
    </source>
</evidence>
<feature type="region of interest" description="Disordered" evidence="1">
    <location>
        <begin position="66"/>
        <end position="86"/>
    </location>
</feature>
<evidence type="ECO:0000256" key="1">
    <source>
        <dbReference type="SAM" id="MobiDB-lite"/>
    </source>
</evidence>
<reference evidence="2 3" key="1">
    <citation type="submission" date="2013-10" db="EMBL/GenBank/DDBJ databases">
        <authorList>
            <consortium name="International Citrus Genome Consortium"/>
            <person name="Jenkins J."/>
            <person name="Schmutz J."/>
            <person name="Prochnik S."/>
            <person name="Rokhsar D."/>
            <person name="Gmitter F."/>
            <person name="Ollitrault P."/>
            <person name="Machado M."/>
            <person name="Talon M."/>
            <person name="Wincker P."/>
            <person name="Jaillon O."/>
            <person name="Morgante M."/>
        </authorList>
    </citation>
    <scope>NUCLEOTIDE SEQUENCE</scope>
    <source>
        <strain evidence="3">cv. Clemenules</strain>
    </source>
</reference>
<dbReference type="Gramene" id="ESR66822">
    <property type="protein sequence ID" value="ESR66822"/>
    <property type="gene ID" value="CICLE_v10010495mg"/>
</dbReference>
<feature type="compositionally biased region" description="Polar residues" evidence="1">
    <location>
        <begin position="66"/>
        <end position="77"/>
    </location>
</feature>
<evidence type="ECO:0000313" key="2">
    <source>
        <dbReference type="EMBL" id="ESR66822.1"/>
    </source>
</evidence>
<accession>V4UKY0</accession>
<gene>
    <name evidence="2" type="ORF">CICLE_v10010495mg</name>
</gene>
<dbReference type="KEGG" id="cic:CICLE_v10010495mg"/>
<sequence length="86" mass="9707">MVMNDNKLIAIVRPGDKSGTGFHGGGESWAYTMFQFDKSSSTETVKTKRQSLQNVTFRIWVRQAQTPPANQPSQMSRQIHHATINK</sequence>
<dbReference type="InParanoid" id="V4UKY0"/>
<protein>
    <submittedName>
        <fullName evidence="2">Uncharacterized protein</fullName>
    </submittedName>
</protein>
<dbReference type="EMBL" id="KI535697">
    <property type="protein sequence ID" value="ESR66822.1"/>
    <property type="molecule type" value="Genomic_DNA"/>
</dbReference>
<organism evidence="2 3">
    <name type="scientific">Citrus clementina</name>
    <name type="common">Clementine</name>
    <name type="synonym">Citrus deliciosa x Citrus sinensis</name>
    <dbReference type="NCBI Taxonomy" id="85681"/>
    <lineage>
        <taxon>Eukaryota</taxon>
        <taxon>Viridiplantae</taxon>
        <taxon>Streptophyta</taxon>
        <taxon>Embryophyta</taxon>
        <taxon>Tracheophyta</taxon>
        <taxon>Spermatophyta</taxon>
        <taxon>Magnoliopsida</taxon>
        <taxon>eudicotyledons</taxon>
        <taxon>Gunneridae</taxon>
        <taxon>Pentapetalae</taxon>
        <taxon>rosids</taxon>
        <taxon>malvids</taxon>
        <taxon>Sapindales</taxon>
        <taxon>Rutaceae</taxon>
        <taxon>Aurantioideae</taxon>
        <taxon>Citrus</taxon>
    </lineage>
</organism>
<dbReference type="AlphaFoldDB" id="V4UKY0"/>
<dbReference type="Proteomes" id="UP000030687">
    <property type="component" value="Unassembled WGS sequence"/>
</dbReference>